<proteinExistence type="predicted"/>
<comment type="caution">
    <text evidence="2">The sequence shown here is derived from an EMBL/GenBank/DDBJ whole genome shotgun (WGS) entry which is preliminary data.</text>
</comment>
<dbReference type="PROSITE" id="PS51257">
    <property type="entry name" value="PROKAR_LIPOPROTEIN"/>
    <property type="match status" value="1"/>
</dbReference>
<evidence type="ECO:0008006" key="4">
    <source>
        <dbReference type="Google" id="ProtNLM"/>
    </source>
</evidence>
<feature type="chain" id="PRO_5046482782" description="Lipoprotein" evidence="1">
    <location>
        <begin position="27"/>
        <end position="157"/>
    </location>
</feature>
<dbReference type="Proteomes" id="UP000596857">
    <property type="component" value="Unassembled WGS sequence"/>
</dbReference>
<gene>
    <name evidence="2" type="ORF">GC101_27745</name>
</gene>
<dbReference type="EMBL" id="WHOB01000086">
    <property type="protein sequence ID" value="NOU82660.1"/>
    <property type="molecule type" value="Genomic_DNA"/>
</dbReference>
<evidence type="ECO:0000256" key="1">
    <source>
        <dbReference type="SAM" id="SignalP"/>
    </source>
</evidence>
<feature type="signal peptide" evidence="1">
    <location>
        <begin position="1"/>
        <end position="26"/>
    </location>
</feature>
<protein>
    <recommendedName>
        <fullName evidence="4">Lipoprotein</fullName>
    </recommendedName>
</protein>
<evidence type="ECO:0000313" key="3">
    <source>
        <dbReference type="Proteomes" id="UP000596857"/>
    </source>
</evidence>
<name>A0ABX1YNM0_9BACL</name>
<reference evidence="2 3" key="1">
    <citation type="submission" date="2019-10" db="EMBL/GenBank/DDBJ databases">
        <title>Description of Paenibacillus terricola sp. nov.</title>
        <authorList>
            <person name="Carlier A."/>
            <person name="Qi S."/>
        </authorList>
    </citation>
    <scope>NUCLEOTIDE SEQUENCE [LARGE SCALE GENOMIC DNA]</scope>
    <source>
        <strain evidence="2 3">LMG 31459</strain>
    </source>
</reference>
<evidence type="ECO:0000313" key="2">
    <source>
        <dbReference type="EMBL" id="NOU82660.1"/>
    </source>
</evidence>
<organism evidence="2 3">
    <name type="scientific">Paenibacillus phytohabitans</name>
    <dbReference type="NCBI Taxonomy" id="2654978"/>
    <lineage>
        <taxon>Bacteria</taxon>
        <taxon>Bacillati</taxon>
        <taxon>Bacillota</taxon>
        <taxon>Bacilli</taxon>
        <taxon>Bacillales</taxon>
        <taxon>Paenibacillaceae</taxon>
        <taxon>Paenibacillus</taxon>
    </lineage>
</organism>
<dbReference type="RefSeq" id="WP_171719970.1">
    <property type="nucleotide sequence ID" value="NZ_WHOB01000086.1"/>
</dbReference>
<keyword evidence="1" id="KW-0732">Signal</keyword>
<accession>A0ABX1YNM0</accession>
<sequence>MNKIKLLASVSIVAALILGSCSNDKAGNAVTSTTPTSTQDSKTADYWAVVNKTTWTDNFDGLKTTIDKIVISDEVPLEGSIKSAVGVNFIIENTTKETFTTHPDQAVLVTSTGEQIDADMSQSEDIGGEIYEGATKKGGDSEITQDNQNKYDVKIEF</sequence>
<keyword evidence="3" id="KW-1185">Reference proteome</keyword>